<gene>
    <name evidence="1" type="ORF">PENTCL1PPCAC_12329</name>
</gene>
<feature type="non-terminal residue" evidence="1">
    <location>
        <position position="1"/>
    </location>
</feature>
<protein>
    <submittedName>
        <fullName evidence="1">Uncharacterized protein</fullName>
    </submittedName>
</protein>
<accession>A0AAV5T4F5</accession>
<dbReference type="EMBL" id="BTSX01000003">
    <property type="protein sequence ID" value="GMS90154.1"/>
    <property type="molecule type" value="Genomic_DNA"/>
</dbReference>
<reference evidence="1" key="1">
    <citation type="submission" date="2023-10" db="EMBL/GenBank/DDBJ databases">
        <title>Genome assembly of Pristionchus species.</title>
        <authorList>
            <person name="Yoshida K."/>
            <person name="Sommer R.J."/>
        </authorList>
    </citation>
    <scope>NUCLEOTIDE SEQUENCE</scope>
    <source>
        <strain evidence="1">RS0144</strain>
    </source>
</reference>
<sequence>REKTIFSTDNDAITSPVIHEIEEDTFIIEIPSNFPLVPKTYLETLAKDTYKFIYLSRNNSLYTLDTATMEFLPDLSFSGFYISRIIGVHEGMITVMGKERYLMTARLPDGYY</sequence>
<evidence type="ECO:0000313" key="1">
    <source>
        <dbReference type="EMBL" id="GMS90154.1"/>
    </source>
</evidence>
<keyword evidence="2" id="KW-1185">Reference proteome</keyword>
<dbReference type="Proteomes" id="UP001432027">
    <property type="component" value="Unassembled WGS sequence"/>
</dbReference>
<comment type="caution">
    <text evidence="1">The sequence shown here is derived from an EMBL/GenBank/DDBJ whole genome shotgun (WGS) entry which is preliminary data.</text>
</comment>
<organism evidence="1 2">
    <name type="scientific">Pristionchus entomophagus</name>
    <dbReference type="NCBI Taxonomy" id="358040"/>
    <lineage>
        <taxon>Eukaryota</taxon>
        <taxon>Metazoa</taxon>
        <taxon>Ecdysozoa</taxon>
        <taxon>Nematoda</taxon>
        <taxon>Chromadorea</taxon>
        <taxon>Rhabditida</taxon>
        <taxon>Rhabditina</taxon>
        <taxon>Diplogasteromorpha</taxon>
        <taxon>Diplogasteroidea</taxon>
        <taxon>Neodiplogasteridae</taxon>
        <taxon>Pristionchus</taxon>
    </lineage>
</organism>
<proteinExistence type="predicted"/>
<name>A0AAV5T4F5_9BILA</name>
<dbReference type="AlphaFoldDB" id="A0AAV5T4F5"/>
<evidence type="ECO:0000313" key="2">
    <source>
        <dbReference type="Proteomes" id="UP001432027"/>
    </source>
</evidence>